<evidence type="ECO:0000313" key="6">
    <source>
        <dbReference type="EMBL" id="SFP24755.1"/>
    </source>
</evidence>
<dbReference type="PANTHER" id="PTHR30146">
    <property type="entry name" value="LACI-RELATED TRANSCRIPTIONAL REPRESSOR"/>
    <property type="match status" value="1"/>
</dbReference>
<proteinExistence type="predicted"/>
<evidence type="ECO:0000259" key="5">
    <source>
        <dbReference type="PROSITE" id="PS50932"/>
    </source>
</evidence>
<dbReference type="Pfam" id="PF13377">
    <property type="entry name" value="Peripla_BP_3"/>
    <property type="match status" value="1"/>
</dbReference>
<organism evidence="6 7">
    <name type="scientific">Tranquillimonas alkanivorans</name>
    <dbReference type="NCBI Taxonomy" id="441119"/>
    <lineage>
        <taxon>Bacteria</taxon>
        <taxon>Pseudomonadati</taxon>
        <taxon>Pseudomonadota</taxon>
        <taxon>Alphaproteobacteria</taxon>
        <taxon>Rhodobacterales</taxon>
        <taxon>Roseobacteraceae</taxon>
        <taxon>Tranquillimonas</taxon>
    </lineage>
</organism>
<dbReference type="PROSITE" id="PS50932">
    <property type="entry name" value="HTH_LACI_2"/>
    <property type="match status" value="1"/>
</dbReference>
<dbReference type="InterPro" id="IPR010982">
    <property type="entry name" value="Lambda_DNA-bd_dom_sf"/>
</dbReference>
<evidence type="ECO:0000313" key="7">
    <source>
        <dbReference type="Proteomes" id="UP000199356"/>
    </source>
</evidence>
<dbReference type="CDD" id="cd06284">
    <property type="entry name" value="PBP1_LacI-like"/>
    <property type="match status" value="1"/>
</dbReference>
<dbReference type="RefSeq" id="WP_093419646.1">
    <property type="nucleotide sequence ID" value="NZ_FOXA01000004.1"/>
</dbReference>
<keyword evidence="7" id="KW-1185">Reference proteome</keyword>
<dbReference type="Proteomes" id="UP000199356">
    <property type="component" value="Unassembled WGS sequence"/>
</dbReference>
<gene>
    <name evidence="6" type="ORF">SAMN04488047_10460</name>
</gene>
<dbReference type="EMBL" id="FOXA01000004">
    <property type="protein sequence ID" value="SFP24755.1"/>
    <property type="molecule type" value="Genomic_DNA"/>
</dbReference>
<dbReference type="InterPro" id="IPR028082">
    <property type="entry name" value="Peripla_BP_I"/>
</dbReference>
<dbReference type="SUPFAM" id="SSF53822">
    <property type="entry name" value="Periplasmic binding protein-like I"/>
    <property type="match status" value="1"/>
</dbReference>
<accession>A0A1I5NSG2</accession>
<keyword evidence="4" id="KW-0804">Transcription</keyword>
<dbReference type="Gene3D" id="1.10.260.40">
    <property type="entry name" value="lambda repressor-like DNA-binding domains"/>
    <property type="match status" value="1"/>
</dbReference>
<evidence type="ECO:0000256" key="1">
    <source>
        <dbReference type="ARBA" id="ARBA00022491"/>
    </source>
</evidence>
<protein>
    <submittedName>
        <fullName evidence="6">Transcriptional regulator, LacI family</fullName>
    </submittedName>
</protein>
<keyword evidence="2" id="KW-0805">Transcription regulation</keyword>
<dbReference type="GO" id="GO:0000976">
    <property type="term" value="F:transcription cis-regulatory region binding"/>
    <property type="evidence" value="ECO:0007669"/>
    <property type="project" value="TreeGrafter"/>
</dbReference>
<dbReference type="PROSITE" id="PS00356">
    <property type="entry name" value="HTH_LACI_1"/>
    <property type="match status" value="1"/>
</dbReference>
<dbReference type="InterPro" id="IPR046335">
    <property type="entry name" value="LacI/GalR-like_sensor"/>
</dbReference>
<evidence type="ECO:0000256" key="2">
    <source>
        <dbReference type="ARBA" id="ARBA00023015"/>
    </source>
</evidence>
<dbReference type="Pfam" id="PF00356">
    <property type="entry name" value="LacI"/>
    <property type="match status" value="1"/>
</dbReference>
<dbReference type="GO" id="GO:0003700">
    <property type="term" value="F:DNA-binding transcription factor activity"/>
    <property type="evidence" value="ECO:0007669"/>
    <property type="project" value="TreeGrafter"/>
</dbReference>
<reference evidence="6 7" key="1">
    <citation type="submission" date="2016-10" db="EMBL/GenBank/DDBJ databases">
        <authorList>
            <person name="de Groot N.N."/>
        </authorList>
    </citation>
    <scope>NUCLEOTIDE SEQUENCE [LARGE SCALE GENOMIC DNA]</scope>
    <source>
        <strain evidence="6 7">DSM 19547</strain>
    </source>
</reference>
<dbReference type="PANTHER" id="PTHR30146:SF148">
    <property type="entry name" value="HTH-TYPE TRANSCRIPTIONAL REPRESSOR PURR-RELATED"/>
    <property type="match status" value="1"/>
</dbReference>
<sequence length="348" mass="36638">MNRRTATIQDVARVAGVSTATVSRALSTPGVVAETTRKAVFAAVRETGYTVNQAARNLRQRRTGSVVALVPNIANPFFSRILSGVAATLSPAGYSLLIADTQSGPEAEARLMGYLDDRRADGLILFDGSVPRAHLARGLSARPLPPLVFACEWIGGLDVPGVRIDNAEGARLAVAHLAGLGHTRIGHLAGPPGNVLSISRAAGFAEALKAHGMEKREEWTFDGDFTLDSGAFAAQRWLELGDRPTAVFCASDEMACGFVGALQRHGVRVPEDVSVVGFDNIEIAGHVSPPLTTVRQPRTELGERAAAQLMSLMAGKTLEAREVVLPVELVERESTAPPASHAAGDAAS</sequence>
<name>A0A1I5NSG2_9RHOB</name>
<dbReference type="PRINTS" id="PR00036">
    <property type="entry name" value="HTHLACI"/>
</dbReference>
<dbReference type="STRING" id="441119.SAMN04488047_10460"/>
<dbReference type="Gene3D" id="3.40.50.2300">
    <property type="match status" value="2"/>
</dbReference>
<dbReference type="AlphaFoldDB" id="A0A1I5NSG2"/>
<keyword evidence="1" id="KW-0678">Repressor</keyword>
<evidence type="ECO:0000256" key="3">
    <source>
        <dbReference type="ARBA" id="ARBA00023125"/>
    </source>
</evidence>
<keyword evidence="3" id="KW-0238">DNA-binding</keyword>
<dbReference type="SMART" id="SM00354">
    <property type="entry name" value="HTH_LACI"/>
    <property type="match status" value="1"/>
</dbReference>
<dbReference type="CDD" id="cd01392">
    <property type="entry name" value="HTH_LacI"/>
    <property type="match status" value="1"/>
</dbReference>
<evidence type="ECO:0000256" key="4">
    <source>
        <dbReference type="ARBA" id="ARBA00023163"/>
    </source>
</evidence>
<dbReference type="OrthoDB" id="8433438at2"/>
<feature type="domain" description="HTH lacI-type" evidence="5">
    <location>
        <begin position="6"/>
        <end position="60"/>
    </location>
</feature>
<dbReference type="SUPFAM" id="SSF47413">
    <property type="entry name" value="lambda repressor-like DNA-binding domains"/>
    <property type="match status" value="1"/>
</dbReference>
<dbReference type="InterPro" id="IPR000843">
    <property type="entry name" value="HTH_LacI"/>
</dbReference>